<keyword evidence="3" id="KW-1185">Reference proteome</keyword>
<protein>
    <submittedName>
        <fullName evidence="2">Uncharacterized protein</fullName>
    </submittedName>
</protein>
<dbReference type="EMBL" id="JALJOR010000008">
    <property type="protein sequence ID" value="KAK9812900.1"/>
    <property type="molecule type" value="Genomic_DNA"/>
</dbReference>
<name>A0AAW1PWZ2_9CHLO</name>
<dbReference type="AlphaFoldDB" id="A0AAW1PWZ2"/>
<accession>A0AAW1PWZ2</accession>
<proteinExistence type="predicted"/>
<feature type="region of interest" description="Disordered" evidence="1">
    <location>
        <begin position="1"/>
        <end position="30"/>
    </location>
</feature>
<reference evidence="2 3" key="1">
    <citation type="journal article" date="2024" name="Nat. Commun.">
        <title>Phylogenomics reveals the evolutionary origins of lichenization in chlorophyte algae.</title>
        <authorList>
            <person name="Puginier C."/>
            <person name="Libourel C."/>
            <person name="Otte J."/>
            <person name="Skaloud P."/>
            <person name="Haon M."/>
            <person name="Grisel S."/>
            <person name="Petersen M."/>
            <person name="Berrin J.G."/>
            <person name="Delaux P.M."/>
            <person name="Dal Grande F."/>
            <person name="Keller J."/>
        </authorList>
    </citation>
    <scope>NUCLEOTIDE SEQUENCE [LARGE SCALE GENOMIC DNA]</scope>
    <source>
        <strain evidence="2 3">SAG 2043</strain>
    </source>
</reference>
<evidence type="ECO:0000313" key="2">
    <source>
        <dbReference type="EMBL" id="KAK9812900.1"/>
    </source>
</evidence>
<gene>
    <name evidence="2" type="ORF">WJX72_005511</name>
</gene>
<organism evidence="2 3">
    <name type="scientific">[Myrmecia] bisecta</name>
    <dbReference type="NCBI Taxonomy" id="41462"/>
    <lineage>
        <taxon>Eukaryota</taxon>
        <taxon>Viridiplantae</taxon>
        <taxon>Chlorophyta</taxon>
        <taxon>core chlorophytes</taxon>
        <taxon>Trebouxiophyceae</taxon>
        <taxon>Trebouxiales</taxon>
        <taxon>Trebouxiaceae</taxon>
        <taxon>Myrmecia</taxon>
    </lineage>
</organism>
<evidence type="ECO:0000256" key="1">
    <source>
        <dbReference type="SAM" id="MobiDB-lite"/>
    </source>
</evidence>
<sequence length="162" mass="15690">MAEPSRTGNNLPTHGDALTEGNRQAQPTGGQVWKQVGEMGAGLSSAAGKAGTGVYEGVGNLGSSAYSGVGKAGQAIGTGARDVGSAAYTTTGQALGAVGETASTVGSSVLDAGKSVGGAIGSLFGAGAHKARLGADESGRFESTLALAGETEVNVRVHEISV</sequence>
<evidence type="ECO:0000313" key="3">
    <source>
        <dbReference type="Proteomes" id="UP001489004"/>
    </source>
</evidence>
<dbReference type="Proteomes" id="UP001489004">
    <property type="component" value="Unassembled WGS sequence"/>
</dbReference>
<feature type="compositionally biased region" description="Polar residues" evidence="1">
    <location>
        <begin position="1"/>
        <end position="12"/>
    </location>
</feature>
<comment type="caution">
    <text evidence="2">The sequence shown here is derived from an EMBL/GenBank/DDBJ whole genome shotgun (WGS) entry which is preliminary data.</text>
</comment>